<accession>A0ABX1S9A1</accession>
<evidence type="ECO:0000313" key="6">
    <source>
        <dbReference type="Proteomes" id="UP000820669"/>
    </source>
</evidence>
<reference evidence="5 6" key="1">
    <citation type="submission" date="2020-04" db="EMBL/GenBank/DDBJ databases">
        <authorList>
            <person name="Klaysubun C."/>
            <person name="Duangmal K."/>
            <person name="Lipun K."/>
        </authorList>
    </citation>
    <scope>NUCLEOTIDE SEQUENCE [LARGE SCALE GENOMIC DNA]</scope>
    <source>
        <strain evidence="5 6">K10HN5</strain>
    </source>
</reference>
<evidence type="ECO:0000256" key="1">
    <source>
        <dbReference type="ARBA" id="ARBA00010515"/>
    </source>
</evidence>
<dbReference type="PANTHER" id="PTHR48081:SF30">
    <property type="entry name" value="ACETYL-HYDROLASE LIPR-RELATED"/>
    <property type="match status" value="1"/>
</dbReference>
<dbReference type="GO" id="GO:0016787">
    <property type="term" value="F:hydrolase activity"/>
    <property type="evidence" value="ECO:0007669"/>
    <property type="project" value="UniProtKB-KW"/>
</dbReference>
<keyword evidence="2 5" id="KW-0378">Hydrolase</keyword>
<dbReference type="InterPro" id="IPR013094">
    <property type="entry name" value="AB_hydrolase_3"/>
</dbReference>
<evidence type="ECO:0000259" key="4">
    <source>
        <dbReference type="Pfam" id="PF07859"/>
    </source>
</evidence>
<gene>
    <name evidence="5" type="ORF">HF526_06855</name>
</gene>
<dbReference type="Pfam" id="PF07859">
    <property type="entry name" value="Abhydrolase_3"/>
    <property type="match status" value="1"/>
</dbReference>
<dbReference type="InterPro" id="IPR002168">
    <property type="entry name" value="Lipase_GDXG_HIS_AS"/>
</dbReference>
<dbReference type="InterPro" id="IPR033140">
    <property type="entry name" value="Lipase_GDXG_put_SER_AS"/>
</dbReference>
<evidence type="ECO:0000256" key="3">
    <source>
        <dbReference type="PROSITE-ProRule" id="PRU10038"/>
    </source>
</evidence>
<protein>
    <submittedName>
        <fullName evidence="5">Alpha/beta hydrolase</fullName>
    </submittedName>
</protein>
<keyword evidence="6" id="KW-1185">Reference proteome</keyword>
<dbReference type="Proteomes" id="UP000820669">
    <property type="component" value="Unassembled WGS sequence"/>
</dbReference>
<feature type="domain" description="Alpha/beta hydrolase fold-3" evidence="4">
    <location>
        <begin position="70"/>
        <end position="268"/>
    </location>
</feature>
<dbReference type="EMBL" id="JAAXLA010000008">
    <property type="protein sequence ID" value="NMH97038.1"/>
    <property type="molecule type" value="Genomic_DNA"/>
</dbReference>
<proteinExistence type="inferred from homology"/>
<evidence type="ECO:0000256" key="2">
    <source>
        <dbReference type="ARBA" id="ARBA00022801"/>
    </source>
</evidence>
<dbReference type="PROSITE" id="PS01174">
    <property type="entry name" value="LIPASE_GDXG_SER"/>
    <property type="match status" value="1"/>
</dbReference>
<sequence>MPRPLMRALVRYGVRPVLSAGVPAGFQRRWLDVMTAPTPLPPGVRVTRDRLAGRPVERLTPPGADPGRAVLYLHGGGFTVGSPASHRALAAHLADAAGATAYVLDYRLAPEHPYPAALDDTTAAYRELLERGYAADRIAIAGDSAGGWLTLSAGIRLRDAATPLPALLVLISPVVDLAPTETRDDSADPMLQNTWIRSCVTSFAPGRDVRSPELSPVYADLAGLPPLWVHVGSDEILYPDSVRIVEAARAAGVRADLRRLDGLWHVAHAHAGLLPEATAAVAELGGHIRQATVPHTTRSSA</sequence>
<dbReference type="PANTHER" id="PTHR48081">
    <property type="entry name" value="AB HYDROLASE SUPERFAMILY PROTEIN C4A8.06C"/>
    <property type="match status" value="1"/>
</dbReference>
<dbReference type="InterPro" id="IPR029058">
    <property type="entry name" value="AB_hydrolase_fold"/>
</dbReference>
<comment type="similarity">
    <text evidence="1">Belongs to the 'GDXG' lipolytic enzyme family.</text>
</comment>
<dbReference type="InterPro" id="IPR050300">
    <property type="entry name" value="GDXG_lipolytic_enzyme"/>
</dbReference>
<name>A0ABX1S9A1_9PSEU</name>
<organism evidence="5 6">
    <name type="scientific">Pseudonocardia acidicola</name>
    <dbReference type="NCBI Taxonomy" id="2724939"/>
    <lineage>
        <taxon>Bacteria</taxon>
        <taxon>Bacillati</taxon>
        <taxon>Actinomycetota</taxon>
        <taxon>Actinomycetes</taxon>
        <taxon>Pseudonocardiales</taxon>
        <taxon>Pseudonocardiaceae</taxon>
        <taxon>Pseudonocardia</taxon>
    </lineage>
</organism>
<dbReference type="PROSITE" id="PS01173">
    <property type="entry name" value="LIPASE_GDXG_HIS"/>
    <property type="match status" value="1"/>
</dbReference>
<evidence type="ECO:0000313" key="5">
    <source>
        <dbReference type="EMBL" id="NMH97038.1"/>
    </source>
</evidence>
<dbReference type="SUPFAM" id="SSF53474">
    <property type="entry name" value="alpha/beta-Hydrolases"/>
    <property type="match status" value="1"/>
</dbReference>
<dbReference type="Gene3D" id="3.40.50.1820">
    <property type="entry name" value="alpha/beta hydrolase"/>
    <property type="match status" value="1"/>
</dbReference>
<feature type="active site" evidence="3">
    <location>
        <position position="144"/>
    </location>
</feature>
<comment type="caution">
    <text evidence="5">The sequence shown here is derived from an EMBL/GenBank/DDBJ whole genome shotgun (WGS) entry which is preliminary data.</text>
</comment>